<gene>
    <name evidence="3" type="ORF">TIFTF001_006752</name>
</gene>
<protein>
    <recommendedName>
        <fullName evidence="2">NmrA-like domain-containing protein</fullName>
    </recommendedName>
</protein>
<evidence type="ECO:0000313" key="3">
    <source>
        <dbReference type="EMBL" id="GMN37361.1"/>
    </source>
</evidence>
<dbReference type="Pfam" id="PF05368">
    <property type="entry name" value="NmrA"/>
    <property type="match status" value="1"/>
</dbReference>
<evidence type="ECO:0000256" key="1">
    <source>
        <dbReference type="ARBA" id="ARBA00005725"/>
    </source>
</evidence>
<dbReference type="EMBL" id="BTGU01000007">
    <property type="protein sequence ID" value="GMN37361.1"/>
    <property type="molecule type" value="Genomic_DNA"/>
</dbReference>
<dbReference type="InterPro" id="IPR050608">
    <property type="entry name" value="NmrA-type/Isoflavone_red_sf"/>
</dbReference>
<accession>A0AA88D040</accession>
<dbReference type="PANTHER" id="PTHR43349">
    <property type="entry name" value="PINORESINOL REDUCTASE-RELATED"/>
    <property type="match status" value="1"/>
</dbReference>
<organism evidence="3 4">
    <name type="scientific">Ficus carica</name>
    <name type="common">Common fig</name>
    <dbReference type="NCBI Taxonomy" id="3494"/>
    <lineage>
        <taxon>Eukaryota</taxon>
        <taxon>Viridiplantae</taxon>
        <taxon>Streptophyta</taxon>
        <taxon>Embryophyta</taxon>
        <taxon>Tracheophyta</taxon>
        <taxon>Spermatophyta</taxon>
        <taxon>Magnoliopsida</taxon>
        <taxon>eudicotyledons</taxon>
        <taxon>Gunneridae</taxon>
        <taxon>Pentapetalae</taxon>
        <taxon>rosids</taxon>
        <taxon>fabids</taxon>
        <taxon>Rosales</taxon>
        <taxon>Moraceae</taxon>
        <taxon>Ficeae</taxon>
        <taxon>Ficus</taxon>
    </lineage>
</organism>
<comment type="caution">
    <text evidence="3">The sequence shown here is derived from an EMBL/GenBank/DDBJ whole genome shotgun (WGS) entry which is preliminary data.</text>
</comment>
<evidence type="ECO:0000259" key="2">
    <source>
        <dbReference type="Pfam" id="PF05368"/>
    </source>
</evidence>
<name>A0AA88D040_FICCA</name>
<dbReference type="PANTHER" id="PTHR43349:SF35">
    <property type="entry name" value="PHENYLCOUMARAN BENZYLIC ETHER REDUCTASE 1"/>
    <property type="match status" value="1"/>
</dbReference>
<dbReference type="GO" id="GO:0009807">
    <property type="term" value="P:lignan biosynthetic process"/>
    <property type="evidence" value="ECO:0007669"/>
    <property type="project" value="UniProtKB-ARBA"/>
</dbReference>
<sequence length="266" mass="30038">MLEQQNALNHSPLIALNLADRTKRSLESLEAFIFKFLFFMATGKSKILIIGATGRFGSFVVVASAKAGHETFTLVRESTLSNPDKADTIEKFESLGVKFFHGNLNNHESLAKAIKQVDVVISTVGFAQVSDQVKIIAAIKEAGNIIRFFPSEFGDDADRMHAVEPAKTMFANISHIRRAVEAEGILYTKIFNKEEDIATHTIRAVDDPRTLNKMIYIRPPSLCPYGRRRLVKPLKGSTFWRTNFSRIFKGPRFHWTRYCKLIILFG</sequence>
<dbReference type="InterPro" id="IPR008030">
    <property type="entry name" value="NmrA-like"/>
</dbReference>
<evidence type="ECO:0000313" key="4">
    <source>
        <dbReference type="Proteomes" id="UP001187192"/>
    </source>
</evidence>
<feature type="domain" description="NmrA-like" evidence="2">
    <location>
        <begin position="44"/>
        <end position="188"/>
    </location>
</feature>
<dbReference type="Proteomes" id="UP001187192">
    <property type="component" value="Unassembled WGS sequence"/>
</dbReference>
<keyword evidence="4" id="KW-1185">Reference proteome</keyword>
<comment type="similarity">
    <text evidence="1">Belongs to the NmrA-type oxidoreductase family. Isoflavone reductase subfamily.</text>
</comment>
<reference evidence="3" key="1">
    <citation type="submission" date="2023-07" db="EMBL/GenBank/DDBJ databases">
        <title>draft genome sequence of fig (Ficus carica).</title>
        <authorList>
            <person name="Takahashi T."/>
            <person name="Nishimura K."/>
        </authorList>
    </citation>
    <scope>NUCLEOTIDE SEQUENCE</scope>
</reference>
<dbReference type="AlphaFoldDB" id="A0AA88D040"/>
<dbReference type="SUPFAM" id="SSF51735">
    <property type="entry name" value="NAD(P)-binding Rossmann-fold domains"/>
    <property type="match status" value="1"/>
</dbReference>
<proteinExistence type="inferred from homology"/>
<dbReference type="Gene3D" id="3.40.50.720">
    <property type="entry name" value="NAD(P)-binding Rossmann-like Domain"/>
    <property type="match status" value="1"/>
</dbReference>
<dbReference type="InterPro" id="IPR036291">
    <property type="entry name" value="NAD(P)-bd_dom_sf"/>
</dbReference>